<organism evidence="1 2">
    <name type="scientific">Limosa lapponica baueri</name>
    <dbReference type="NCBI Taxonomy" id="1758121"/>
    <lineage>
        <taxon>Eukaryota</taxon>
        <taxon>Metazoa</taxon>
        <taxon>Chordata</taxon>
        <taxon>Craniata</taxon>
        <taxon>Vertebrata</taxon>
        <taxon>Euteleostomi</taxon>
        <taxon>Archelosauria</taxon>
        <taxon>Archosauria</taxon>
        <taxon>Dinosauria</taxon>
        <taxon>Saurischia</taxon>
        <taxon>Theropoda</taxon>
        <taxon>Coelurosauria</taxon>
        <taxon>Aves</taxon>
        <taxon>Neognathae</taxon>
        <taxon>Neoaves</taxon>
        <taxon>Charadriiformes</taxon>
        <taxon>Scolopacidae</taxon>
        <taxon>Limosa</taxon>
    </lineage>
</organism>
<reference evidence="2" key="2">
    <citation type="submission" date="2017-12" db="EMBL/GenBank/DDBJ databases">
        <title>Genome sequence of the Bar-tailed Godwit (Limosa lapponica baueri).</title>
        <authorList>
            <person name="Lima N.C.B."/>
            <person name="Parody-Merino A.M."/>
            <person name="Battley P.F."/>
            <person name="Fidler A.E."/>
            <person name="Prosdocimi F."/>
        </authorList>
    </citation>
    <scope>NUCLEOTIDE SEQUENCE [LARGE SCALE GENOMIC DNA]</scope>
</reference>
<sequence length="103" mass="11310">MALQAHSSNCTELTARTLPTQFPIEAEEGYRENNGLASGMFCTINIMIEALNTRKRSNFGADKDEKLRARSQRRNLAWVLGLNTPASLADAALVLPQLSLAYA</sequence>
<gene>
    <name evidence="1" type="ORF">llap_2057</name>
</gene>
<proteinExistence type="predicted"/>
<protein>
    <submittedName>
        <fullName evidence="1">Uncharacterized protein</fullName>
    </submittedName>
</protein>
<dbReference type="Proteomes" id="UP000233556">
    <property type="component" value="Unassembled WGS sequence"/>
</dbReference>
<dbReference type="EMBL" id="KZ505673">
    <property type="protein sequence ID" value="PKU47665.1"/>
    <property type="molecule type" value="Genomic_DNA"/>
</dbReference>
<evidence type="ECO:0000313" key="1">
    <source>
        <dbReference type="EMBL" id="PKU47665.1"/>
    </source>
</evidence>
<dbReference type="AlphaFoldDB" id="A0A2I0UNN0"/>
<reference evidence="2" key="1">
    <citation type="submission" date="2017-11" db="EMBL/GenBank/DDBJ databases">
        <authorList>
            <person name="Lima N.C."/>
            <person name="Parody-Merino A.M."/>
            <person name="Battley P.F."/>
            <person name="Fidler A.E."/>
            <person name="Prosdocimi F."/>
        </authorList>
    </citation>
    <scope>NUCLEOTIDE SEQUENCE [LARGE SCALE GENOMIC DNA]</scope>
</reference>
<evidence type="ECO:0000313" key="2">
    <source>
        <dbReference type="Proteomes" id="UP000233556"/>
    </source>
</evidence>
<keyword evidence="2" id="KW-1185">Reference proteome</keyword>
<name>A0A2I0UNN0_LIMLA</name>
<accession>A0A2I0UNN0</accession>